<accession>W1S183</accession>
<comment type="caution">
    <text evidence="2">The sequence shown here is derived from an EMBL/GenBank/DDBJ whole genome shotgun (WGS) entry which is preliminary data.</text>
</comment>
<dbReference type="Pfam" id="PF00583">
    <property type="entry name" value="Acetyltransf_1"/>
    <property type="match status" value="1"/>
</dbReference>
<name>W1S183_9GAMM</name>
<protein>
    <recommendedName>
        <fullName evidence="1">N-acetyltransferase domain-containing protein</fullName>
    </recommendedName>
</protein>
<dbReference type="InterPro" id="IPR000182">
    <property type="entry name" value="GNAT_dom"/>
</dbReference>
<dbReference type="Gene3D" id="3.40.630.30">
    <property type="match status" value="1"/>
</dbReference>
<dbReference type="SUPFAM" id="SSF55729">
    <property type="entry name" value="Acyl-CoA N-acyltransferases (Nat)"/>
    <property type="match status" value="1"/>
</dbReference>
<dbReference type="PATRIC" id="fig|1208321.3.peg.1608"/>
<dbReference type="EMBL" id="AYOZ01000012">
    <property type="protein sequence ID" value="ETI60833.1"/>
    <property type="molecule type" value="Genomic_DNA"/>
</dbReference>
<dbReference type="RefSeq" id="WP_024023766.1">
    <property type="nucleotide sequence ID" value="NZ_AYOZ01000012.1"/>
</dbReference>
<dbReference type="OrthoDB" id="9789605at2"/>
<sequence length="110" mass="12508">MQIKHIQDDGTNGMFVANSDTGSRVGYLIWDFPEEDQNSIEICDLLIHNEEDRGKGIGSTLINRLLEHARTLKVDEVMGITQADDEQAYAFYKKHGFCFTEAGAFRMQLH</sequence>
<reference evidence="2 3" key="1">
    <citation type="journal article" date="2014" name="Genome Announc.">
        <title>Draft Genome Sequence of Marinomonas sp. Strain D104, a Polycyclic Aromatic Hydrocarbon-Degrading Bacterium from the Deep-Sea Sediment of the Arctic Ocean.</title>
        <authorList>
            <person name="Dong C."/>
            <person name="Bai X."/>
            <person name="Lai Q."/>
            <person name="Xie Y."/>
            <person name="Chen X."/>
            <person name="Shao Z."/>
        </authorList>
    </citation>
    <scope>NUCLEOTIDE SEQUENCE [LARGE SCALE GENOMIC DNA]</scope>
    <source>
        <strain evidence="2 3">D104</strain>
    </source>
</reference>
<dbReference type="AlphaFoldDB" id="W1S183"/>
<dbReference type="Proteomes" id="UP000018857">
    <property type="component" value="Unassembled WGS sequence"/>
</dbReference>
<gene>
    <name evidence="2" type="ORF">D104_08125</name>
</gene>
<dbReference type="InterPro" id="IPR016181">
    <property type="entry name" value="Acyl_CoA_acyltransferase"/>
</dbReference>
<evidence type="ECO:0000313" key="3">
    <source>
        <dbReference type="Proteomes" id="UP000018857"/>
    </source>
</evidence>
<evidence type="ECO:0000313" key="2">
    <source>
        <dbReference type="EMBL" id="ETI60833.1"/>
    </source>
</evidence>
<proteinExistence type="predicted"/>
<dbReference type="CDD" id="cd04301">
    <property type="entry name" value="NAT_SF"/>
    <property type="match status" value="1"/>
</dbReference>
<evidence type="ECO:0000259" key="1">
    <source>
        <dbReference type="PROSITE" id="PS51186"/>
    </source>
</evidence>
<dbReference type="GO" id="GO:0016747">
    <property type="term" value="F:acyltransferase activity, transferring groups other than amino-acyl groups"/>
    <property type="evidence" value="ECO:0007669"/>
    <property type="project" value="InterPro"/>
</dbReference>
<feature type="domain" description="N-acetyltransferase" evidence="1">
    <location>
        <begin position="1"/>
        <end position="110"/>
    </location>
</feature>
<organism evidence="2 3">
    <name type="scientific">Marinomonas profundimaris</name>
    <dbReference type="NCBI Taxonomy" id="1208321"/>
    <lineage>
        <taxon>Bacteria</taxon>
        <taxon>Pseudomonadati</taxon>
        <taxon>Pseudomonadota</taxon>
        <taxon>Gammaproteobacteria</taxon>
        <taxon>Oceanospirillales</taxon>
        <taxon>Oceanospirillaceae</taxon>
        <taxon>Marinomonas</taxon>
    </lineage>
</organism>
<keyword evidence="3" id="KW-1185">Reference proteome</keyword>
<dbReference type="PROSITE" id="PS51186">
    <property type="entry name" value="GNAT"/>
    <property type="match status" value="1"/>
</dbReference>